<evidence type="ECO:0000256" key="11">
    <source>
        <dbReference type="ARBA" id="ARBA00022884"/>
    </source>
</evidence>
<gene>
    <name evidence="15" type="ORF">A3Q56_04081</name>
</gene>
<keyword evidence="9" id="KW-0378">Hydrolase</keyword>
<dbReference type="GO" id="GO:0030014">
    <property type="term" value="C:CCR4-NOT complex"/>
    <property type="evidence" value="ECO:0007669"/>
    <property type="project" value="InterPro"/>
</dbReference>
<keyword evidence="13" id="KW-0804">Transcription</keyword>
<keyword evidence="16" id="KW-1185">Reference proteome</keyword>
<dbReference type="GO" id="GO:0005634">
    <property type="term" value="C:nucleus"/>
    <property type="evidence" value="ECO:0007669"/>
    <property type="project" value="UniProtKB-SubCell"/>
</dbReference>
<dbReference type="GO" id="GO:0046872">
    <property type="term" value="F:metal ion binding"/>
    <property type="evidence" value="ECO:0007669"/>
    <property type="project" value="UniProtKB-KW"/>
</dbReference>
<evidence type="ECO:0000256" key="13">
    <source>
        <dbReference type="ARBA" id="ARBA00023163"/>
    </source>
</evidence>
<evidence type="ECO:0000313" key="15">
    <source>
        <dbReference type="EMBL" id="OAF68158.1"/>
    </source>
</evidence>
<dbReference type="SUPFAM" id="SSF53098">
    <property type="entry name" value="Ribonuclease H-like"/>
    <property type="match status" value="1"/>
</dbReference>
<sequence length="285" mass="32638">MSEDEKIKNGIINVWSNNFTEQYIKMTNLIEKYPYVAMDTEFPGVVARPLGEFRYQSDHIFQLLRCNVDLLKLIQLGITLMNEKGQVPDGISTWQFNFKFNLDVDMHAHDSIQMLQEAGIDFSRHASDGIDHQLFGEMFMVSGLVLNKKITWISFHSTYDYGYLMKLLLNKEIPESCQIFLNDMDILFPKHYDIKYLIKSCGSLKGGLQELANCLNVERVGMKHQAGSDSLVTGHVFFSLVQLHFDNNIEGKNYENYMYGLGNSKGMNLEKALETDDLGLPYSIA</sequence>
<evidence type="ECO:0000256" key="1">
    <source>
        <dbReference type="ARBA" id="ARBA00001663"/>
    </source>
</evidence>
<keyword evidence="6" id="KW-0963">Cytoplasm</keyword>
<comment type="catalytic activity">
    <reaction evidence="1">
        <text>Exonucleolytic cleavage of poly(A) to 5'-AMP.</text>
        <dbReference type="EC" id="3.1.13.4"/>
    </reaction>
</comment>
<evidence type="ECO:0000256" key="4">
    <source>
        <dbReference type="ARBA" id="ARBA00008372"/>
    </source>
</evidence>
<comment type="caution">
    <text evidence="15">The sequence shown here is derived from an EMBL/GenBank/DDBJ whole genome shotgun (WGS) entry which is preliminary data.</text>
</comment>
<accession>A0A177B1K6</accession>
<evidence type="ECO:0000256" key="8">
    <source>
        <dbReference type="ARBA" id="ARBA00022723"/>
    </source>
</evidence>
<dbReference type="PANTHER" id="PTHR10797">
    <property type="entry name" value="CCR4-NOT TRANSCRIPTION COMPLEX SUBUNIT"/>
    <property type="match status" value="1"/>
</dbReference>
<evidence type="ECO:0000256" key="5">
    <source>
        <dbReference type="ARBA" id="ARBA00012161"/>
    </source>
</evidence>
<dbReference type="GO" id="GO:0004535">
    <property type="term" value="F:poly(A)-specific ribonuclease activity"/>
    <property type="evidence" value="ECO:0007669"/>
    <property type="project" value="UniProtKB-EC"/>
</dbReference>
<keyword evidence="10" id="KW-0269">Exonuclease</keyword>
<dbReference type="GO" id="GO:0005737">
    <property type="term" value="C:cytoplasm"/>
    <property type="evidence" value="ECO:0007669"/>
    <property type="project" value="UniProtKB-SubCell"/>
</dbReference>
<dbReference type="Proteomes" id="UP000078046">
    <property type="component" value="Unassembled WGS sequence"/>
</dbReference>
<dbReference type="GO" id="GO:0003723">
    <property type="term" value="F:RNA binding"/>
    <property type="evidence" value="ECO:0007669"/>
    <property type="project" value="UniProtKB-KW"/>
</dbReference>
<evidence type="ECO:0000256" key="7">
    <source>
        <dbReference type="ARBA" id="ARBA00022722"/>
    </source>
</evidence>
<protein>
    <recommendedName>
        <fullName evidence="5">poly(A)-specific ribonuclease</fullName>
        <ecNumber evidence="5">3.1.13.4</ecNumber>
    </recommendedName>
</protein>
<dbReference type="Pfam" id="PF04857">
    <property type="entry name" value="CAF1"/>
    <property type="match status" value="2"/>
</dbReference>
<dbReference type="EMBL" id="LWCA01000503">
    <property type="protein sequence ID" value="OAF68158.1"/>
    <property type="molecule type" value="Genomic_DNA"/>
</dbReference>
<evidence type="ECO:0000256" key="3">
    <source>
        <dbReference type="ARBA" id="ARBA00004496"/>
    </source>
</evidence>
<name>A0A177B1K6_9BILA</name>
<comment type="subcellular location">
    <subcellularLocation>
        <location evidence="3">Cytoplasm</location>
    </subcellularLocation>
    <subcellularLocation>
        <location evidence="2">Nucleus</location>
    </subcellularLocation>
</comment>
<keyword evidence="8" id="KW-0479">Metal-binding</keyword>
<keyword evidence="11" id="KW-0694">RNA-binding</keyword>
<keyword evidence="12" id="KW-0805">Transcription regulation</keyword>
<dbReference type="FunFam" id="3.30.420.10:FF:000048">
    <property type="entry name" value="CCR4-associated factor 1, putative"/>
    <property type="match status" value="1"/>
</dbReference>
<evidence type="ECO:0000256" key="10">
    <source>
        <dbReference type="ARBA" id="ARBA00022839"/>
    </source>
</evidence>
<dbReference type="AlphaFoldDB" id="A0A177B1K6"/>
<comment type="similarity">
    <text evidence="4">Belongs to the CAF1 family.</text>
</comment>
<evidence type="ECO:0000256" key="12">
    <source>
        <dbReference type="ARBA" id="ARBA00023015"/>
    </source>
</evidence>
<dbReference type="EC" id="3.1.13.4" evidence="5"/>
<dbReference type="InterPro" id="IPR006941">
    <property type="entry name" value="RNase_CAF1"/>
</dbReference>
<evidence type="ECO:0000256" key="2">
    <source>
        <dbReference type="ARBA" id="ARBA00004123"/>
    </source>
</evidence>
<evidence type="ECO:0000256" key="9">
    <source>
        <dbReference type="ARBA" id="ARBA00022801"/>
    </source>
</evidence>
<dbReference type="InterPro" id="IPR036397">
    <property type="entry name" value="RNaseH_sf"/>
</dbReference>
<keyword evidence="7" id="KW-0540">Nuclease</keyword>
<dbReference type="InterPro" id="IPR012337">
    <property type="entry name" value="RNaseH-like_sf"/>
</dbReference>
<dbReference type="Gene3D" id="3.30.420.10">
    <property type="entry name" value="Ribonuclease H-like superfamily/Ribonuclease H"/>
    <property type="match status" value="1"/>
</dbReference>
<evidence type="ECO:0000256" key="14">
    <source>
        <dbReference type="ARBA" id="ARBA00023242"/>
    </source>
</evidence>
<dbReference type="OrthoDB" id="1164111at2759"/>
<proteinExistence type="inferred from homology"/>
<evidence type="ECO:0000313" key="16">
    <source>
        <dbReference type="Proteomes" id="UP000078046"/>
    </source>
</evidence>
<dbReference type="InterPro" id="IPR039637">
    <property type="entry name" value="CNOT7/CNOT8/Pop2"/>
</dbReference>
<organism evidence="15 16">
    <name type="scientific">Intoshia linei</name>
    <dbReference type="NCBI Taxonomy" id="1819745"/>
    <lineage>
        <taxon>Eukaryota</taxon>
        <taxon>Metazoa</taxon>
        <taxon>Spiralia</taxon>
        <taxon>Lophotrochozoa</taxon>
        <taxon>Mesozoa</taxon>
        <taxon>Orthonectida</taxon>
        <taxon>Rhopaluridae</taxon>
        <taxon>Intoshia</taxon>
    </lineage>
</organism>
<reference evidence="15 16" key="1">
    <citation type="submission" date="2016-04" db="EMBL/GenBank/DDBJ databases">
        <title>The genome of Intoshia linei affirms orthonectids as highly simplified spiralians.</title>
        <authorList>
            <person name="Mikhailov K.V."/>
            <person name="Slusarev G.S."/>
            <person name="Nikitin M.A."/>
            <person name="Logacheva M.D."/>
            <person name="Penin A."/>
            <person name="Aleoshin V."/>
            <person name="Panchin Y.V."/>
        </authorList>
    </citation>
    <scope>NUCLEOTIDE SEQUENCE [LARGE SCALE GENOMIC DNA]</scope>
    <source>
        <strain evidence="15">Intl2013</strain>
        <tissue evidence="15">Whole animal</tissue>
    </source>
</reference>
<evidence type="ECO:0000256" key="6">
    <source>
        <dbReference type="ARBA" id="ARBA00022490"/>
    </source>
</evidence>
<keyword evidence="14" id="KW-0539">Nucleus</keyword>